<sequence>FAIFNSIYVDPTSTCTIDCGSITNPHSSIKKALQSLNGFNGIVLKDGVYGGEENTDIVLASIGFLGISSMNGASKSIIDCENLSNAFQIYNTQFSFTDISIQNCVGNRGGAFYIENSLGSFKNINFINNKATKGAAVYSHNNDIRFMNVLFNNNQVWHDGAAIYSYLSKINILGELTRFRSNYNLDAAHPSGKDILCQNSTIIIAEQISLDYASFQCLEGCDHTYSTKSLCLNPNDFKPKQCDPNTCQNTESCLTCPDTCSCHFSGLVLETYQQGCTVGSDKQLQNCKSYSNSTLPIITLENFMGGMKNIVVRLFGYLNVDAPQDVPFIFQGGHFGLSFKVNGELQFFFNQATRFNETKVVYLTDRHSHFIEIILFSNNPDGSQRFFNLLPFTDNIRLFYSNLICGDGISNINEKNQTNQFYCPYDYQYPTFNNFITCGDGICNEEPDSCYQDCYKEMTKSCPTRQVPEGHISPGFYFSGDTLGDIISNQFIWRLPGSEHLSFGIDIVSGEEAPAPLFQFDYCSNVASNVIEDSYRGNVYHIPPEFHGKAYPQCTFATTTTSYDTASEMQSEMEQRSSNDYSASVGGSYGAFSGGGDASYSGEKSSREARKMARSNSQKIFKTDLVCKSSYIEMDEKKISLHPKLLDELDDIKGVSEMIQLVRKHGTHFYKKTFLGGKLTQLTITESSRVSEENESEWTESAAASLSASISGPSFSLGGTASSTQDKSQSTEQQQEKEASSTVTRVLVYGGTPAAFSPAEDGQSSPGFKEWAESIDVLPIPVDYQLYPIRVLFNSLWINKHGINISQVWTEAEFDYYRMQNGHVSGNHSYSLIYEFDTSSFENRVEESYYSTDIPILDITYFVQSPDNVPKEKNIFVPLYFQFTQLSGMRYNYTYQDRKPAPNQMDTLEAFYDGVNSGKKTVYQTYRTGESNGMRYPMRYDFKTEDFFSSAKTPIIKIVTHGSGPPISYRYPAKIISHETKKAILFNSGGVVEAKDRYYGTTTFQNQWAWHESYWNQFNNGIFYGSNGNMTCSRIWHPTQCVDSLEFSYRANSQPSGQNPRPVSQEFKNEDEITRFDRDFSLVTPSDYWFNFGGAVNTNVPKDLFFIENQAIIGMLTRINWMKIYYPSETQPWIFDILSYHRRNDPDIGLDQFIDVNQDFTNPSTKPYKFIKLVPFESKEAVAHQLFYYHNYNFRSEYPTITWTSTITIPVTYLFSVTGREHPGYFLDRFGDGLAYEWENTTT</sequence>
<keyword evidence="2" id="KW-0964">Secreted</keyword>
<gene>
    <name evidence="7" type="ORF">CYY_010189</name>
</gene>
<dbReference type="Proteomes" id="UP000695562">
    <property type="component" value="Unassembled WGS sequence"/>
</dbReference>
<dbReference type="PROSITE" id="PS51412">
    <property type="entry name" value="MACPF_2"/>
    <property type="match status" value="1"/>
</dbReference>
<dbReference type="GO" id="GO:0031640">
    <property type="term" value="P:killing of cells of another organism"/>
    <property type="evidence" value="ECO:0007669"/>
    <property type="project" value="UniProtKB-KW"/>
</dbReference>
<evidence type="ECO:0000256" key="5">
    <source>
        <dbReference type="SAM" id="MobiDB-lite"/>
    </source>
</evidence>
<evidence type="ECO:0000256" key="1">
    <source>
        <dbReference type="ARBA" id="ARBA00004613"/>
    </source>
</evidence>
<keyword evidence="4" id="KW-1015">Disulfide bond</keyword>
<evidence type="ECO:0000259" key="6">
    <source>
        <dbReference type="PROSITE" id="PS51412"/>
    </source>
</evidence>
<protein>
    <recommendedName>
        <fullName evidence="6">MACPF domain-containing protein</fullName>
    </recommendedName>
</protein>
<dbReference type="Pfam" id="PF01823">
    <property type="entry name" value="MACPF"/>
    <property type="match status" value="1"/>
</dbReference>
<dbReference type="InterPro" id="IPR020864">
    <property type="entry name" value="MACPF"/>
</dbReference>
<feature type="compositionally biased region" description="Low complexity" evidence="5">
    <location>
        <begin position="716"/>
        <end position="733"/>
    </location>
</feature>
<dbReference type="PANTHER" id="PTHR45742:SF8">
    <property type="entry name" value="FLOCCULATION PROTEIN FLO11"/>
    <property type="match status" value="1"/>
</dbReference>
<dbReference type="SUPFAM" id="SSF51126">
    <property type="entry name" value="Pectin lyase-like"/>
    <property type="match status" value="1"/>
</dbReference>
<evidence type="ECO:0000256" key="3">
    <source>
        <dbReference type="ARBA" id="ARBA00022852"/>
    </source>
</evidence>
<feature type="domain" description="MACPF" evidence="6">
    <location>
        <begin position="484"/>
        <end position="820"/>
    </location>
</feature>
<dbReference type="AlphaFoldDB" id="A0A8J4PS24"/>
<dbReference type="PANTHER" id="PTHR45742">
    <property type="entry name" value="COMPLEMENT COMPONENT C6"/>
    <property type="match status" value="1"/>
</dbReference>
<dbReference type="OrthoDB" id="21110at2759"/>
<dbReference type="InterPro" id="IPR011050">
    <property type="entry name" value="Pectin_lyase_fold/virulence"/>
</dbReference>
<dbReference type="EMBL" id="AJWJ01000964">
    <property type="protein sequence ID" value="KAF2068486.1"/>
    <property type="molecule type" value="Genomic_DNA"/>
</dbReference>
<feature type="region of interest" description="Disordered" evidence="5">
    <location>
        <begin position="716"/>
        <end position="742"/>
    </location>
</feature>
<evidence type="ECO:0000313" key="7">
    <source>
        <dbReference type="EMBL" id="KAF2068486.1"/>
    </source>
</evidence>
<feature type="region of interest" description="Disordered" evidence="5">
    <location>
        <begin position="596"/>
        <end position="615"/>
    </location>
</feature>
<keyword evidence="3" id="KW-0204">Cytolysis</keyword>
<name>A0A8J4PS24_9MYCE</name>
<organism evidence="7 8">
    <name type="scientific">Polysphondylium violaceum</name>
    <dbReference type="NCBI Taxonomy" id="133409"/>
    <lineage>
        <taxon>Eukaryota</taxon>
        <taxon>Amoebozoa</taxon>
        <taxon>Evosea</taxon>
        <taxon>Eumycetozoa</taxon>
        <taxon>Dictyostelia</taxon>
        <taxon>Dictyosteliales</taxon>
        <taxon>Dictyosteliaceae</taxon>
        <taxon>Polysphondylium</taxon>
    </lineage>
</organism>
<reference evidence="7" key="1">
    <citation type="submission" date="2020-01" db="EMBL/GenBank/DDBJ databases">
        <title>Development of genomics and gene disruption for Polysphondylium violaceum indicates a role for the polyketide synthase stlB in stalk morphogenesis.</title>
        <authorList>
            <person name="Narita B."/>
            <person name="Kawabe Y."/>
            <person name="Kin K."/>
            <person name="Saito T."/>
            <person name="Gibbs R."/>
            <person name="Kuspa A."/>
            <person name="Muzny D."/>
            <person name="Queller D."/>
            <person name="Richards S."/>
            <person name="Strassman J."/>
            <person name="Sucgang R."/>
            <person name="Worley K."/>
            <person name="Schaap P."/>
        </authorList>
    </citation>
    <scope>NUCLEOTIDE SEQUENCE</scope>
    <source>
        <strain evidence="7">QSvi11</strain>
    </source>
</reference>
<evidence type="ECO:0000256" key="2">
    <source>
        <dbReference type="ARBA" id="ARBA00022525"/>
    </source>
</evidence>
<evidence type="ECO:0000313" key="8">
    <source>
        <dbReference type="Proteomes" id="UP000695562"/>
    </source>
</evidence>
<keyword evidence="8" id="KW-1185">Reference proteome</keyword>
<comment type="subcellular location">
    <subcellularLocation>
        <location evidence="1">Secreted</location>
    </subcellularLocation>
</comment>
<proteinExistence type="predicted"/>
<evidence type="ECO:0000256" key="4">
    <source>
        <dbReference type="ARBA" id="ARBA00023157"/>
    </source>
</evidence>
<dbReference type="GO" id="GO:0005576">
    <property type="term" value="C:extracellular region"/>
    <property type="evidence" value="ECO:0007669"/>
    <property type="project" value="UniProtKB-SubCell"/>
</dbReference>
<accession>A0A8J4PS24</accession>
<comment type="caution">
    <text evidence="7">The sequence shown here is derived from an EMBL/GenBank/DDBJ whole genome shotgun (WGS) entry which is preliminary data.</text>
</comment>
<feature type="non-terminal residue" evidence="7">
    <location>
        <position position="1243"/>
    </location>
</feature>